<organism evidence="11 12">
    <name type="scientific">Nitratidesulfovibrio vulgaris (strain DP4)</name>
    <name type="common">Desulfovibrio vulgaris</name>
    <dbReference type="NCBI Taxonomy" id="391774"/>
    <lineage>
        <taxon>Bacteria</taxon>
        <taxon>Pseudomonadati</taxon>
        <taxon>Thermodesulfobacteriota</taxon>
        <taxon>Desulfovibrionia</taxon>
        <taxon>Desulfovibrionales</taxon>
        <taxon>Desulfovibrionaceae</taxon>
        <taxon>Nitratidesulfovibrio</taxon>
    </lineage>
</organism>
<dbReference type="PANTHER" id="PTHR46997:SF1">
    <property type="entry name" value="LOW AFFINITY TRYPTOPHAN PERMEASE-RELATED"/>
    <property type="match status" value="1"/>
</dbReference>
<feature type="transmembrane region" description="Helical" evidence="10">
    <location>
        <begin position="21"/>
        <end position="43"/>
    </location>
</feature>
<dbReference type="InterPro" id="IPR018227">
    <property type="entry name" value="Amino_acid_transport_2"/>
</dbReference>
<keyword evidence="3" id="KW-0813">Transport</keyword>
<keyword evidence="7" id="KW-0029">Amino-acid transport</keyword>
<accession>A0A0H3A7M4</accession>
<dbReference type="Gene3D" id="1.20.1740.10">
    <property type="entry name" value="Amino acid/polyamine transporter I"/>
    <property type="match status" value="1"/>
</dbReference>
<feature type="transmembrane region" description="Helical" evidence="10">
    <location>
        <begin position="98"/>
        <end position="116"/>
    </location>
</feature>
<dbReference type="AlphaFoldDB" id="A0A0H3A7M4"/>
<keyword evidence="5" id="KW-0997">Cell inner membrane</keyword>
<name>A0A0H3A7M4_NITV4</name>
<keyword evidence="8 10" id="KW-1133">Transmembrane helix</keyword>
<evidence type="ECO:0000256" key="5">
    <source>
        <dbReference type="ARBA" id="ARBA00022519"/>
    </source>
</evidence>
<feature type="transmembrane region" description="Helical" evidence="10">
    <location>
        <begin position="197"/>
        <end position="217"/>
    </location>
</feature>
<evidence type="ECO:0000313" key="12">
    <source>
        <dbReference type="Proteomes" id="UP000009173"/>
    </source>
</evidence>
<dbReference type="InterPro" id="IPR013059">
    <property type="entry name" value="Trp_tyr_transpt"/>
</dbReference>
<dbReference type="RefSeq" id="WP_011791996.1">
    <property type="nucleotide sequence ID" value="NC_008751.1"/>
</dbReference>
<dbReference type="GO" id="GO:0003333">
    <property type="term" value="P:amino acid transmembrane transport"/>
    <property type="evidence" value="ECO:0007669"/>
    <property type="project" value="InterPro"/>
</dbReference>
<evidence type="ECO:0000256" key="9">
    <source>
        <dbReference type="ARBA" id="ARBA00023136"/>
    </source>
</evidence>
<dbReference type="GO" id="GO:0015173">
    <property type="term" value="F:aromatic amino acid transmembrane transporter activity"/>
    <property type="evidence" value="ECO:0007669"/>
    <property type="project" value="InterPro"/>
</dbReference>
<keyword evidence="6 10" id="KW-0812">Transmembrane</keyword>
<dbReference type="NCBIfam" id="TIGR00837">
    <property type="entry name" value="araaP"/>
    <property type="match status" value="1"/>
</dbReference>
<keyword evidence="4" id="KW-1003">Cell membrane</keyword>
<evidence type="ECO:0000256" key="3">
    <source>
        <dbReference type="ARBA" id="ARBA00022448"/>
    </source>
</evidence>
<reference evidence="12" key="1">
    <citation type="journal article" date="2009" name="Environ. Microbiol.">
        <title>Contribution of mobile genetic elements to Desulfovibrio vulgaris genome plasticity.</title>
        <authorList>
            <person name="Walker C.B."/>
            <person name="Stolyar S."/>
            <person name="Chivian D."/>
            <person name="Pinel N."/>
            <person name="Gabster J.A."/>
            <person name="Dehal P.S."/>
            <person name="He Z."/>
            <person name="Yang Z.K."/>
            <person name="Yen H.C."/>
            <person name="Zhou J."/>
            <person name="Wall J.D."/>
            <person name="Hazen T.C."/>
            <person name="Arkin A.P."/>
            <person name="Stahl D.A."/>
        </authorList>
    </citation>
    <scope>NUCLEOTIDE SEQUENCE [LARGE SCALE GENOMIC DNA]</scope>
    <source>
        <strain evidence="12">DP4</strain>
    </source>
</reference>
<dbReference type="Proteomes" id="UP000009173">
    <property type="component" value="Chromosome"/>
</dbReference>
<feature type="transmembrane region" description="Helical" evidence="10">
    <location>
        <begin position="49"/>
        <end position="72"/>
    </location>
</feature>
<evidence type="ECO:0000256" key="8">
    <source>
        <dbReference type="ARBA" id="ARBA00022989"/>
    </source>
</evidence>
<evidence type="ECO:0000256" key="10">
    <source>
        <dbReference type="SAM" id="Phobius"/>
    </source>
</evidence>
<sequence>MSQCMTANGQTATQAGVKNPSVLGGAMIIAGTTIGAGMFSLPSVSAGMWFFYSLFVLFGTWLCMCHSGLMILEANLNYPAGTSFDNIAKDCLARPVRLLNSLSVAFVLYILTYAYISGGGSIVAHTVKAAVGIDVPMKLGGFLFALVLAFVVWLSTRAVDRISTIMLGGMILTFFSSVSGLMFNVQPAVLFDTGDTSAPYSPFILATLPYFLTSFGYHGNVPGLVKYYNKDPKAVAKTIIYGSFLGLILYVCWQLSVLGNIPREEFLDIVAKGGNMGILVGALSKVTGSTNLDYLLQVFSHLAVATSFLGVTLGLFDCIADTLGFDDSRLGRTKTAIVTFVPPAIGGLFYPDGFIMAIGFAGLAATVFAVIVPAMMALATRRKFGNTTYRAPGGNVMLYVTIAYGITVAICHVLTMFDTLPVYGK</sequence>
<proteinExistence type="inferred from homology"/>
<feature type="transmembrane region" description="Helical" evidence="10">
    <location>
        <begin position="355"/>
        <end position="375"/>
    </location>
</feature>
<feature type="transmembrane region" description="Helical" evidence="10">
    <location>
        <begin position="166"/>
        <end position="185"/>
    </location>
</feature>
<dbReference type="KEGG" id="dvl:Dvul_1031"/>
<feature type="transmembrane region" description="Helical" evidence="10">
    <location>
        <begin position="331"/>
        <end position="349"/>
    </location>
</feature>
<feature type="transmembrane region" description="Helical" evidence="10">
    <location>
        <begin position="136"/>
        <end position="154"/>
    </location>
</feature>
<feature type="transmembrane region" description="Helical" evidence="10">
    <location>
        <begin position="396"/>
        <end position="417"/>
    </location>
</feature>
<dbReference type="EMBL" id="CP000527">
    <property type="protein sequence ID" value="ABM28051.1"/>
    <property type="molecule type" value="Genomic_DNA"/>
</dbReference>
<feature type="transmembrane region" description="Helical" evidence="10">
    <location>
        <begin position="238"/>
        <end position="256"/>
    </location>
</feature>
<evidence type="ECO:0000313" key="11">
    <source>
        <dbReference type="EMBL" id="ABM28051.1"/>
    </source>
</evidence>
<dbReference type="HOGENOM" id="CLU_038102_2_1_7"/>
<dbReference type="InterPro" id="IPR013061">
    <property type="entry name" value="Trp/try_permease_CS"/>
</dbReference>
<gene>
    <name evidence="11" type="ordered locus">Dvul_1031</name>
</gene>
<comment type="similarity">
    <text evidence="2">Belongs to the amino acid/polyamine transporter 2 family. Mtr/TnaB/TyrP permease subfamily.</text>
</comment>
<evidence type="ECO:0000256" key="4">
    <source>
        <dbReference type="ARBA" id="ARBA00022475"/>
    </source>
</evidence>
<protein>
    <submittedName>
        <fullName evidence="11">Aromatic amino acid transporter</fullName>
    </submittedName>
</protein>
<evidence type="ECO:0000256" key="6">
    <source>
        <dbReference type="ARBA" id="ARBA00022692"/>
    </source>
</evidence>
<evidence type="ECO:0000256" key="2">
    <source>
        <dbReference type="ARBA" id="ARBA00005452"/>
    </source>
</evidence>
<feature type="transmembrane region" description="Helical" evidence="10">
    <location>
        <begin position="294"/>
        <end position="319"/>
    </location>
</feature>
<dbReference type="GO" id="GO:0005886">
    <property type="term" value="C:plasma membrane"/>
    <property type="evidence" value="ECO:0007669"/>
    <property type="project" value="UniProtKB-SubCell"/>
</dbReference>
<dbReference type="PRINTS" id="PR00166">
    <property type="entry name" value="AROAAPRMEASE"/>
</dbReference>
<dbReference type="PROSITE" id="PS00594">
    <property type="entry name" value="AROMATIC_AA_PERMEASE_1"/>
    <property type="match status" value="1"/>
</dbReference>
<comment type="subcellular location">
    <subcellularLocation>
        <location evidence="1">Cell inner membrane</location>
        <topology evidence="1">Multi-pass membrane protein</topology>
    </subcellularLocation>
</comment>
<keyword evidence="9 10" id="KW-0472">Membrane</keyword>
<evidence type="ECO:0000256" key="1">
    <source>
        <dbReference type="ARBA" id="ARBA00004429"/>
    </source>
</evidence>
<dbReference type="PANTHER" id="PTHR46997">
    <property type="entry name" value="LOW AFFINITY TRYPTOPHAN PERMEASE-RELATED"/>
    <property type="match status" value="1"/>
</dbReference>
<dbReference type="NCBIfam" id="NF007789">
    <property type="entry name" value="PRK10483.1"/>
    <property type="match status" value="1"/>
</dbReference>
<evidence type="ECO:0000256" key="7">
    <source>
        <dbReference type="ARBA" id="ARBA00022970"/>
    </source>
</evidence>
<dbReference type="Pfam" id="PF03222">
    <property type="entry name" value="Trp_Tyr_perm"/>
    <property type="match status" value="1"/>
</dbReference>